<dbReference type="SUPFAM" id="SSF64288">
    <property type="entry name" value="Chorismate lyase-like"/>
    <property type="match status" value="1"/>
</dbReference>
<evidence type="ECO:0000313" key="7">
    <source>
        <dbReference type="Proteomes" id="UP001156641"/>
    </source>
</evidence>
<evidence type="ECO:0000256" key="3">
    <source>
        <dbReference type="ARBA" id="ARBA00023163"/>
    </source>
</evidence>
<evidence type="ECO:0000256" key="2">
    <source>
        <dbReference type="ARBA" id="ARBA00023125"/>
    </source>
</evidence>
<evidence type="ECO:0000256" key="4">
    <source>
        <dbReference type="NCBIfam" id="TIGR02018"/>
    </source>
</evidence>
<dbReference type="InterPro" id="IPR000524">
    <property type="entry name" value="Tscrpt_reg_HTH_GntR"/>
</dbReference>
<dbReference type="Gene3D" id="1.10.10.10">
    <property type="entry name" value="Winged helix-like DNA-binding domain superfamily/Winged helix DNA-binding domain"/>
    <property type="match status" value="1"/>
</dbReference>
<accession>A0ABQ6A7K3</accession>
<gene>
    <name evidence="6" type="ORF">GCM10010909_19540</name>
</gene>
<dbReference type="PRINTS" id="PR00035">
    <property type="entry name" value="HTHGNTR"/>
</dbReference>
<evidence type="ECO:0000256" key="1">
    <source>
        <dbReference type="ARBA" id="ARBA00023015"/>
    </source>
</evidence>
<feature type="domain" description="HTH gntR-type" evidence="5">
    <location>
        <begin position="10"/>
        <end position="78"/>
    </location>
</feature>
<protein>
    <recommendedName>
        <fullName evidence="4">Histidine utilization repressor</fullName>
    </recommendedName>
</protein>
<dbReference type="SMART" id="SM00345">
    <property type="entry name" value="HTH_GNTR"/>
    <property type="match status" value="1"/>
</dbReference>
<proteinExistence type="predicted"/>
<dbReference type="InterPro" id="IPR036388">
    <property type="entry name" value="WH-like_DNA-bd_sf"/>
</dbReference>
<keyword evidence="2" id="KW-0238">DNA-binding</keyword>
<comment type="caution">
    <text evidence="6">The sequence shown here is derived from an EMBL/GenBank/DDBJ whole genome shotgun (WGS) entry which is preliminary data.</text>
</comment>
<sequence>MTGTEAPKPQKLYEQIKQYLLDGIASGQWPDGSRIPSEHELMEVLGASRMTVNRAVRELSADGLLNRVQGLGTFVRAQAPRSALLEIYDISEDIQRRGNVHKSRVLLLEAVRADEALAAAFILRRGARLFHSEIVHFENDLPVQFEVRYVSPRFAPQYLDQDFTQQTSNRYLQSIAPPSEVEHIVHAVAPDERAQALLEIGPHEPCLQVERRTWTEAGPATRSVLTHPGSRYSLGSRYAVAEWNAKKGG</sequence>
<keyword evidence="3" id="KW-0804">Transcription</keyword>
<dbReference type="NCBIfam" id="TIGR02018">
    <property type="entry name" value="his_ut_repres"/>
    <property type="match status" value="1"/>
</dbReference>
<dbReference type="Gene3D" id="3.40.1410.10">
    <property type="entry name" value="Chorismate lyase-like"/>
    <property type="match status" value="1"/>
</dbReference>
<dbReference type="SMART" id="SM00866">
    <property type="entry name" value="UTRA"/>
    <property type="match status" value="1"/>
</dbReference>
<dbReference type="Proteomes" id="UP001156641">
    <property type="component" value="Unassembled WGS sequence"/>
</dbReference>
<name>A0ABQ6A7K3_9PROT</name>
<dbReference type="InterPro" id="IPR028978">
    <property type="entry name" value="Chorismate_lyase_/UTRA_dom_sf"/>
</dbReference>
<dbReference type="InterPro" id="IPR011663">
    <property type="entry name" value="UTRA"/>
</dbReference>
<dbReference type="PANTHER" id="PTHR44846">
    <property type="entry name" value="MANNOSYL-D-GLYCERATE TRANSPORT/METABOLISM SYSTEM REPRESSOR MNGR-RELATED"/>
    <property type="match status" value="1"/>
</dbReference>
<dbReference type="SUPFAM" id="SSF46785">
    <property type="entry name" value="Winged helix' DNA-binding domain"/>
    <property type="match status" value="1"/>
</dbReference>
<dbReference type="PROSITE" id="PS50949">
    <property type="entry name" value="HTH_GNTR"/>
    <property type="match status" value="1"/>
</dbReference>
<organism evidence="6 7">
    <name type="scientific">Acidocella aquatica</name>
    <dbReference type="NCBI Taxonomy" id="1922313"/>
    <lineage>
        <taxon>Bacteria</taxon>
        <taxon>Pseudomonadati</taxon>
        <taxon>Pseudomonadota</taxon>
        <taxon>Alphaproteobacteria</taxon>
        <taxon>Acetobacterales</taxon>
        <taxon>Acidocellaceae</taxon>
        <taxon>Acidocella</taxon>
    </lineage>
</organism>
<dbReference type="PANTHER" id="PTHR44846:SF16">
    <property type="entry name" value="TRANSCRIPTIONAL REGULATOR PHNF-RELATED"/>
    <property type="match status" value="1"/>
</dbReference>
<dbReference type="Pfam" id="PF00392">
    <property type="entry name" value="GntR"/>
    <property type="match status" value="1"/>
</dbReference>
<dbReference type="Pfam" id="PF07702">
    <property type="entry name" value="UTRA"/>
    <property type="match status" value="1"/>
</dbReference>
<reference evidence="7" key="1">
    <citation type="journal article" date="2019" name="Int. J. Syst. Evol. Microbiol.">
        <title>The Global Catalogue of Microorganisms (GCM) 10K type strain sequencing project: providing services to taxonomists for standard genome sequencing and annotation.</title>
        <authorList>
            <consortium name="The Broad Institute Genomics Platform"/>
            <consortium name="The Broad Institute Genome Sequencing Center for Infectious Disease"/>
            <person name="Wu L."/>
            <person name="Ma J."/>
        </authorList>
    </citation>
    <scope>NUCLEOTIDE SEQUENCE [LARGE SCALE GENOMIC DNA]</scope>
    <source>
        <strain evidence="7">NBRC 112502</strain>
    </source>
</reference>
<evidence type="ECO:0000259" key="5">
    <source>
        <dbReference type="PROSITE" id="PS50949"/>
    </source>
</evidence>
<dbReference type="InterPro" id="IPR010248">
    <property type="entry name" value="His_ut_repres"/>
</dbReference>
<dbReference type="RefSeq" id="WP_284258000.1">
    <property type="nucleotide sequence ID" value="NZ_BSOS01000065.1"/>
</dbReference>
<dbReference type="InterPro" id="IPR050679">
    <property type="entry name" value="Bact_HTH_transcr_reg"/>
</dbReference>
<evidence type="ECO:0000313" key="6">
    <source>
        <dbReference type="EMBL" id="GLR67273.1"/>
    </source>
</evidence>
<keyword evidence="1" id="KW-0805">Transcription regulation</keyword>
<dbReference type="CDD" id="cd07377">
    <property type="entry name" value="WHTH_GntR"/>
    <property type="match status" value="1"/>
</dbReference>
<dbReference type="InterPro" id="IPR036390">
    <property type="entry name" value="WH_DNA-bd_sf"/>
</dbReference>
<keyword evidence="7" id="KW-1185">Reference proteome</keyword>
<dbReference type="EMBL" id="BSOS01000065">
    <property type="protein sequence ID" value="GLR67273.1"/>
    <property type="molecule type" value="Genomic_DNA"/>
</dbReference>